<gene>
    <name evidence="1" type="ORF">Scep_029850</name>
</gene>
<accession>A0AAP0E659</accession>
<dbReference type="Proteomes" id="UP001419268">
    <property type="component" value="Unassembled WGS sequence"/>
</dbReference>
<comment type="caution">
    <text evidence="1">The sequence shown here is derived from an EMBL/GenBank/DDBJ whole genome shotgun (WGS) entry which is preliminary data.</text>
</comment>
<dbReference type="EMBL" id="JBBNAG010000013">
    <property type="protein sequence ID" value="KAK9083379.1"/>
    <property type="molecule type" value="Genomic_DNA"/>
</dbReference>
<sequence length="87" mass="10056">MILGVRVLPDLSNKKMGLHTPHMAFNPLKIGQEQIISSLMIRQDKRRDNIDQEKQTVTPFVSIQTRSLHHTIPLRTFLSLFSPLYCN</sequence>
<protein>
    <submittedName>
        <fullName evidence="1">Uncharacterized protein</fullName>
    </submittedName>
</protein>
<name>A0AAP0E659_9MAGN</name>
<reference evidence="1 2" key="1">
    <citation type="submission" date="2024-01" db="EMBL/GenBank/DDBJ databases">
        <title>Genome assemblies of Stephania.</title>
        <authorList>
            <person name="Yang L."/>
        </authorList>
    </citation>
    <scope>NUCLEOTIDE SEQUENCE [LARGE SCALE GENOMIC DNA]</scope>
    <source>
        <strain evidence="1">JXDWG</strain>
        <tissue evidence="1">Leaf</tissue>
    </source>
</reference>
<evidence type="ECO:0000313" key="2">
    <source>
        <dbReference type="Proteomes" id="UP001419268"/>
    </source>
</evidence>
<dbReference type="AlphaFoldDB" id="A0AAP0E659"/>
<keyword evidence="2" id="KW-1185">Reference proteome</keyword>
<evidence type="ECO:0000313" key="1">
    <source>
        <dbReference type="EMBL" id="KAK9083379.1"/>
    </source>
</evidence>
<organism evidence="1 2">
    <name type="scientific">Stephania cephalantha</name>
    <dbReference type="NCBI Taxonomy" id="152367"/>
    <lineage>
        <taxon>Eukaryota</taxon>
        <taxon>Viridiplantae</taxon>
        <taxon>Streptophyta</taxon>
        <taxon>Embryophyta</taxon>
        <taxon>Tracheophyta</taxon>
        <taxon>Spermatophyta</taxon>
        <taxon>Magnoliopsida</taxon>
        <taxon>Ranunculales</taxon>
        <taxon>Menispermaceae</taxon>
        <taxon>Menispermoideae</taxon>
        <taxon>Cissampelideae</taxon>
        <taxon>Stephania</taxon>
    </lineage>
</organism>
<proteinExistence type="predicted"/>